<sequence>MSEKIQMLGSRKGLTPGLQHNTRVNVADNSGGKEAMIIGIVGYRGVLRRVPFANIADLVVVSVKKGTPEVRKQKFRAVIVRQRMPFRRPDGTWISFEDNAVVIVNPDGTPKGTEIRGPIAREAAERWPKVASLATIVI</sequence>
<dbReference type="InterPro" id="IPR036853">
    <property type="entry name" value="Ribosomal_uL14_sf"/>
</dbReference>
<dbReference type="FunFam" id="2.40.150.20:FF:000007">
    <property type="entry name" value="50S ribosomal protein L14"/>
    <property type="match status" value="1"/>
</dbReference>
<dbReference type="NCBIfam" id="TIGR03673">
    <property type="entry name" value="uL14_arch"/>
    <property type="match status" value="1"/>
</dbReference>
<keyword evidence="3 6" id="KW-0694">RNA-binding</keyword>
<comment type="similarity">
    <text evidence="1 6 7">Belongs to the universal ribosomal protein uL14 family.</text>
</comment>
<gene>
    <name evidence="6" type="primary">rpl14</name>
    <name evidence="8" type="ORF">CM19_09035</name>
</gene>
<dbReference type="InterPro" id="IPR000218">
    <property type="entry name" value="Ribosomal_uL14"/>
</dbReference>
<dbReference type="NCBIfam" id="NF006344">
    <property type="entry name" value="PRK08571.1"/>
    <property type="match status" value="1"/>
</dbReference>
<comment type="subunit">
    <text evidence="6">Part of the 50S ribosomal subunit. Forms a cluster with proteins L3 and L24e, part of which may contact the 16S rRNA in 2 intersubunit bridges.</text>
</comment>
<dbReference type="EMBL" id="JFZT01000047">
    <property type="protein sequence ID" value="EZQ03853.1"/>
    <property type="molecule type" value="Genomic_DNA"/>
</dbReference>
<dbReference type="HAMAP" id="MF_01367">
    <property type="entry name" value="Ribosomal_uL14"/>
    <property type="match status" value="1"/>
</dbReference>
<keyword evidence="4 6" id="KW-0689">Ribosomal protein</keyword>
<dbReference type="GO" id="GO:0022625">
    <property type="term" value="C:cytosolic large ribosomal subunit"/>
    <property type="evidence" value="ECO:0007669"/>
    <property type="project" value="TreeGrafter"/>
</dbReference>
<evidence type="ECO:0000256" key="1">
    <source>
        <dbReference type="ARBA" id="ARBA00010745"/>
    </source>
</evidence>
<proteinExistence type="inferred from homology"/>
<dbReference type="SUPFAM" id="SSF50193">
    <property type="entry name" value="Ribosomal protein L14"/>
    <property type="match status" value="1"/>
</dbReference>
<evidence type="ECO:0000256" key="3">
    <source>
        <dbReference type="ARBA" id="ARBA00022884"/>
    </source>
</evidence>
<dbReference type="AlphaFoldDB" id="A0A031LKJ0"/>
<evidence type="ECO:0000313" key="9">
    <source>
        <dbReference type="Proteomes" id="UP000024332"/>
    </source>
</evidence>
<keyword evidence="9" id="KW-1185">Reference proteome</keyword>
<comment type="function">
    <text evidence="6">Binds to 23S rRNA. Forms part of two intersubunit bridges in the 70S ribosome.</text>
</comment>
<dbReference type="OrthoDB" id="23569at2157"/>
<keyword evidence="5 6" id="KW-0687">Ribonucleoprotein</keyword>
<dbReference type="InterPro" id="IPR019972">
    <property type="entry name" value="Ribosomal_uL14_CS"/>
</dbReference>
<reference evidence="8 9" key="1">
    <citation type="submission" date="2014-03" db="EMBL/GenBank/DDBJ databases">
        <title>Draft genome sequence of the novel thermoacidophilic archaea Acidianus copahuensis ALE1 strain, isolated from Copahue volcanic area in Neuquen Argentina.</title>
        <authorList>
            <person name="Urbieta M.S."/>
            <person name="Rascovan N."/>
            <person name="Castro C."/>
            <person name="Revale S."/>
            <person name="Giaveno M.A."/>
            <person name="Vazquez M.P."/>
            <person name="Donati E.R."/>
        </authorList>
    </citation>
    <scope>NUCLEOTIDE SEQUENCE [LARGE SCALE GENOMIC DNA]</scope>
    <source>
        <strain evidence="8 9">ALE1</strain>
    </source>
</reference>
<organism evidence="8 9">
    <name type="scientific">Candidatus Acidianus copahuensis</name>
    <dbReference type="NCBI Taxonomy" id="1160895"/>
    <lineage>
        <taxon>Archaea</taxon>
        <taxon>Thermoproteota</taxon>
        <taxon>Thermoprotei</taxon>
        <taxon>Sulfolobales</taxon>
        <taxon>Sulfolobaceae</taxon>
        <taxon>Acidianus</taxon>
    </lineage>
</organism>
<dbReference type="InterPro" id="IPR019971">
    <property type="entry name" value="Ribosomal_uL14_arc"/>
</dbReference>
<evidence type="ECO:0000313" key="8">
    <source>
        <dbReference type="EMBL" id="EZQ03853.1"/>
    </source>
</evidence>
<evidence type="ECO:0000256" key="4">
    <source>
        <dbReference type="ARBA" id="ARBA00022980"/>
    </source>
</evidence>
<keyword evidence="2 6" id="KW-0699">rRNA-binding</keyword>
<dbReference type="GO" id="GO:0006412">
    <property type="term" value="P:translation"/>
    <property type="evidence" value="ECO:0007669"/>
    <property type="project" value="UniProtKB-UniRule"/>
</dbReference>
<evidence type="ECO:0000256" key="5">
    <source>
        <dbReference type="ARBA" id="ARBA00023274"/>
    </source>
</evidence>
<dbReference type="Pfam" id="PF00238">
    <property type="entry name" value="Ribosomal_L14"/>
    <property type="match status" value="1"/>
</dbReference>
<dbReference type="GO" id="GO:0070180">
    <property type="term" value="F:large ribosomal subunit rRNA binding"/>
    <property type="evidence" value="ECO:0007669"/>
    <property type="project" value="TreeGrafter"/>
</dbReference>
<dbReference type="PROSITE" id="PS00049">
    <property type="entry name" value="RIBOSOMAL_L14"/>
    <property type="match status" value="1"/>
</dbReference>
<dbReference type="Gene3D" id="2.40.150.20">
    <property type="entry name" value="Ribosomal protein L14"/>
    <property type="match status" value="1"/>
</dbReference>
<evidence type="ECO:0000256" key="7">
    <source>
        <dbReference type="RuleBase" id="RU003949"/>
    </source>
</evidence>
<dbReference type="CDD" id="cd00337">
    <property type="entry name" value="Ribosomal_uL14"/>
    <property type="match status" value="1"/>
</dbReference>
<accession>A0A031LKJ0</accession>
<protein>
    <recommendedName>
        <fullName evidence="6">Large ribosomal subunit protein uL14</fullName>
    </recommendedName>
</protein>
<dbReference type="PANTHER" id="PTHR11761">
    <property type="entry name" value="50S/60S RIBOSOMAL PROTEIN L14/L23"/>
    <property type="match status" value="1"/>
</dbReference>
<name>A0A031LKJ0_9CREN</name>
<dbReference type="STRING" id="1160895.CM19_09035"/>
<dbReference type="Proteomes" id="UP000024332">
    <property type="component" value="Unassembled WGS sequence"/>
</dbReference>
<dbReference type="PANTHER" id="PTHR11761:SF8">
    <property type="entry name" value="LARGE RIBOSOMAL SUBUNIT PROTEIN UL14"/>
    <property type="match status" value="1"/>
</dbReference>
<evidence type="ECO:0000256" key="2">
    <source>
        <dbReference type="ARBA" id="ARBA00022730"/>
    </source>
</evidence>
<evidence type="ECO:0000256" key="6">
    <source>
        <dbReference type="HAMAP-Rule" id="MF_01367"/>
    </source>
</evidence>
<comment type="caution">
    <text evidence="8">The sequence shown here is derived from an EMBL/GenBank/DDBJ whole genome shotgun (WGS) entry which is preliminary data.</text>
</comment>
<dbReference type="SMART" id="SM01374">
    <property type="entry name" value="Ribosomal_L14"/>
    <property type="match status" value="1"/>
</dbReference>
<dbReference type="GO" id="GO:0003735">
    <property type="term" value="F:structural constituent of ribosome"/>
    <property type="evidence" value="ECO:0007669"/>
    <property type="project" value="InterPro"/>
</dbReference>
<dbReference type="RefSeq" id="WP_081801251.1">
    <property type="nucleotide sequence ID" value="NZ_JFZT01000047.1"/>
</dbReference>